<dbReference type="AlphaFoldDB" id="A0A2A7B8N5"/>
<dbReference type="EMBL" id="NOUV01000005">
    <property type="protein sequence ID" value="PDX87736.1"/>
    <property type="molecule type" value="Genomic_DNA"/>
</dbReference>
<reference evidence="2 4" key="2">
    <citation type="submission" date="2018-02" db="EMBL/GenBank/DDBJ databases">
        <title>Complete genome sequencing of Faecalibacterium prausnitzii strains isolated from the human gut.</title>
        <authorList>
            <person name="Fitzgerald B.C."/>
            <person name="Shkoporov A.N."/>
            <person name="Ross P.R."/>
            <person name="Hill C."/>
        </authorList>
    </citation>
    <scope>NUCLEOTIDE SEQUENCE [LARGE SCALE GENOMIC DNA]</scope>
    <source>
        <strain evidence="2 4">APC942/32-1</strain>
    </source>
</reference>
<dbReference type="OrthoDB" id="9864807at2"/>
<accession>A0A2A7B8N5</accession>
<comment type="caution">
    <text evidence="1">The sequence shown here is derived from an EMBL/GenBank/DDBJ whole genome shotgun (WGS) entry which is preliminary data.</text>
</comment>
<dbReference type="RefSeq" id="WP_015565239.1">
    <property type="nucleotide sequence ID" value="NZ_DAWCSY010000003.1"/>
</dbReference>
<protein>
    <recommendedName>
        <fullName evidence="5">PqqD family protein</fullName>
    </recommendedName>
</protein>
<gene>
    <name evidence="2" type="ORF">C4N26_11890</name>
    <name evidence="1" type="ORF">CHR60_01535</name>
</gene>
<dbReference type="Proteomes" id="UP000251144">
    <property type="component" value="Unassembled WGS sequence"/>
</dbReference>
<organism evidence="1 3">
    <name type="scientific">Faecalibacterium prausnitzii</name>
    <dbReference type="NCBI Taxonomy" id="853"/>
    <lineage>
        <taxon>Bacteria</taxon>
        <taxon>Bacillati</taxon>
        <taxon>Bacillota</taxon>
        <taxon>Clostridia</taxon>
        <taxon>Eubacteriales</taxon>
        <taxon>Oscillospiraceae</taxon>
        <taxon>Faecalibacterium</taxon>
    </lineage>
</organism>
<reference evidence="1 3" key="1">
    <citation type="journal article" date="2017" name="Front. Microbiol.">
        <title>New Insights into the Diversity of the Genus Faecalibacterium.</title>
        <authorList>
            <person name="Benevides L."/>
            <person name="Burman S."/>
            <person name="Martin R."/>
            <person name="Robert V."/>
            <person name="Thomas M."/>
            <person name="Miquel S."/>
            <person name="Chain F."/>
            <person name="Sokol H."/>
            <person name="Bermudez-Humaran L.G."/>
            <person name="Morrison M."/>
            <person name="Langella P."/>
            <person name="Azevedo V.A."/>
            <person name="Chatel J.M."/>
            <person name="Soares S."/>
        </authorList>
    </citation>
    <scope>NUCLEOTIDE SEQUENCE [LARGE SCALE GENOMIC DNA]</scope>
    <source>
        <strain evidence="1 3">AHMP21</strain>
    </source>
</reference>
<dbReference type="EMBL" id="PRLB01000013">
    <property type="protein sequence ID" value="RAW53260.1"/>
    <property type="molecule type" value="Genomic_DNA"/>
</dbReference>
<evidence type="ECO:0008006" key="5">
    <source>
        <dbReference type="Google" id="ProtNLM"/>
    </source>
</evidence>
<evidence type="ECO:0000313" key="1">
    <source>
        <dbReference type="EMBL" id="PDX87736.1"/>
    </source>
</evidence>
<dbReference type="Proteomes" id="UP000220904">
    <property type="component" value="Unassembled WGS sequence"/>
</dbReference>
<evidence type="ECO:0000313" key="4">
    <source>
        <dbReference type="Proteomes" id="UP000251144"/>
    </source>
</evidence>
<sequence>MYRLSQDVIVKQRGGIYFGLNMKTGTTYEMNESQFDIVSFFKNDYHSKDELLTYLTSIYDVTSKEIEAEVDFTLNESVSVGLLIEKIAN</sequence>
<name>A0A2A7B8N5_9FIRM</name>
<proteinExistence type="predicted"/>
<evidence type="ECO:0000313" key="3">
    <source>
        <dbReference type="Proteomes" id="UP000220904"/>
    </source>
</evidence>
<evidence type="ECO:0000313" key="2">
    <source>
        <dbReference type="EMBL" id="RAW53260.1"/>
    </source>
</evidence>